<keyword evidence="2" id="KW-0496">Mitochondrion</keyword>
<accession>A0A8T1X9C8</accession>
<geneLocation type="mitochondrion" evidence="2"/>
<name>A0A8T1X9C8_ARASU</name>
<dbReference type="AlphaFoldDB" id="A0A8T1X9C8"/>
<evidence type="ECO:0000256" key="1">
    <source>
        <dbReference type="SAM" id="Phobius"/>
    </source>
</evidence>
<keyword evidence="1" id="KW-0472">Membrane</keyword>
<sequence>MKTGSDRVISWAAVFSLPGRPTSGRRAAERGQRSASLQCRSSGLNSFYLFFVSIRSSTVLAFYLKQVARLMVSSAWAAPHFLGTINSKTIQMSSLILSTFAERLTELGSKNYLPGATSLLRSFVPNSNSGKVVQVGKYLPPEVTLPPTTQAISYWDSPQVLESMGSLQLVHKLKLSVKEAYASNSVHSLGTHSWVLQVGSCPGFTRERKVIAGKVKKILPSCFLRPIVRRNSLIDREIFSGKKNIYLRSCGTSVVPFIAAFLGLLAICLLEQLEGPPTHSLPHPGERFVAIEIPC</sequence>
<protein>
    <submittedName>
        <fullName evidence="2">Uncharacterized protein</fullName>
    </submittedName>
</protein>
<dbReference type="Proteomes" id="UP000694251">
    <property type="component" value="Unassembled WGS sequence"/>
</dbReference>
<keyword evidence="3" id="KW-1185">Reference proteome</keyword>
<feature type="transmembrane region" description="Helical" evidence="1">
    <location>
        <begin position="245"/>
        <end position="267"/>
    </location>
</feature>
<keyword evidence="1" id="KW-1133">Transmembrane helix</keyword>
<gene>
    <name evidence="2" type="ORF">ISN44_Un159g000340</name>
</gene>
<organism evidence="2 3">
    <name type="scientific">Arabidopsis suecica</name>
    <name type="common">Swedish thale-cress</name>
    <name type="synonym">Cardaminopsis suecica</name>
    <dbReference type="NCBI Taxonomy" id="45249"/>
    <lineage>
        <taxon>Eukaryota</taxon>
        <taxon>Viridiplantae</taxon>
        <taxon>Streptophyta</taxon>
        <taxon>Embryophyta</taxon>
        <taxon>Tracheophyta</taxon>
        <taxon>Spermatophyta</taxon>
        <taxon>Magnoliopsida</taxon>
        <taxon>eudicotyledons</taxon>
        <taxon>Gunneridae</taxon>
        <taxon>Pentapetalae</taxon>
        <taxon>rosids</taxon>
        <taxon>malvids</taxon>
        <taxon>Brassicales</taxon>
        <taxon>Brassicaceae</taxon>
        <taxon>Camelineae</taxon>
        <taxon>Arabidopsis</taxon>
    </lineage>
</organism>
<comment type="caution">
    <text evidence="2">The sequence shown here is derived from an EMBL/GenBank/DDBJ whole genome shotgun (WGS) entry which is preliminary data.</text>
</comment>
<keyword evidence="1" id="KW-0812">Transmembrane</keyword>
<evidence type="ECO:0000313" key="3">
    <source>
        <dbReference type="Proteomes" id="UP000694251"/>
    </source>
</evidence>
<evidence type="ECO:0000313" key="2">
    <source>
        <dbReference type="EMBL" id="KAG7528768.1"/>
    </source>
</evidence>
<reference evidence="2 3" key="1">
    <citation type="submission" date="2020-12" db="EMBL/GenBank/DDBJ databases">
        <title>Concerted genomic and epigenomic changes stabilize Arabidopsis allopolyploids.</title>
        <authorList>
            <person name="Chen Z."/>
        </authorList>
    </citation>
    <scope>NUCLEOTIDE SEQUENCE [LARGE SCALE GENOMIC DNA]</scope>
    <source>
        <strain evidence="2">As9502</strain>
        <tissue evidence="2">Leaf</tissue>
    </source>
</reference>
<dbReference type="EMBL" id="JAEFBJ010000159">
    <property type="protein sequence ID" value="KAG7528768.1"/>
    <property type="molecule type" value="Genomic_DNA"/>
</dbReference>
<proteinExistence type="predicted"/>